<dbReference type="OrthoDB" id="9815222at2"/>
<dbReference type="GO" id="GO:0006289">
    <property type="term" value="P:nucleotide-excision repair"/>
    <property type="evidence" value="ECO:0007669"/>
    <property type="project" value="TreeGrafter"/>
</dbReference>
<dbReference type="InterPro" id="IPR027417">
    <property type="entry name" value="P-loop_NTPase"/>
</dbReference>
<keyword evidence="2" id="KW-0067">ATP-binding</keyword>
<dbReference type="PROSITE" id="PS51194">
    <property type="entry name" value="HELICASE_CTER"/>
    <property type="match status" value="1"/>
</dbReference>
<sequence>MNPFKVFQEVKHQYKAYIQTFQVFKNKQIEAYVHDQMDNGKLLWQEPIIQISKRFKAGKSIPQLIDEGVLHQATRDVFNLTNTRTGERFLIHPHLHQEQAIEICSRKQENLVVTTGTGSGKSLCFEIPIVDHCLKAKDEGKQGIKAIIIYPMNALANSQYQELASKMAGSGLSIGLYTGDTDVAQDSAIERYKEIFGDDAEPNDSERISRTEMKQNPPDILLTNYVQLELLLTRLEDKPLFRDAFKENLRFLVLDELHTYSGKQGADVAFLVRRLKQRTNTIGKLICIGTSATMVSDKNDENSSQAIADFASKMFGEEFKPENVVVETEDKALEFSGTKISDSFQLEESDVENLDHENPLTAAPLYKALMGEDFTGSSNLELGEALKDSLLLGFLEKELKEVKSFGDLAANYQNQIRKDFTPEQCKAELMAGLLLGITGTLQTDTGKEVPRFIPKIHAFYNQGGELRGCLVPECNYLSHTGETTCPQCEQEGRGIKTLYPLHFCRVCGQEYYGMIKDDSSGQTMPWTFMDYETEGDTGYYSPAITCKDDDLPQNWFTPKKHERAKKHAHKFPTNGVLDTENNTFTRYYEGEDLNGVFIPSPLPICLNCGTEHGGNTSEYGKMFLLNSVGRATGTDVITTAAINASPMDEKKLIGFSDNRQDTAFQAGHLNHWYSQIYFRRILNKVLQEIGSDIFVKDLPAKLFPHLVDEKKFVPRMRRLVRQNLETYLETYLFVEIRGTKKFTSVNLEDVGLLSVEYDSLDESIEEGIDDKYPVLKGLSADLQYDLIKGFFEIFRREVAVAHPNLIEKANLRTNLNFIEEHTPDQRVFEAVEETQVSIYTNGSQEHFRKTSFTHHGLNGSYTIKSWIRKCAPYFDADMINSCINEMVAFGVENFYIQKEKLNGQDYFMLQPDAIMVKPLKDGFEQECPQCHSQYSWLTVNACLKNSCKNGLVKATIHEDFYYKQYTLDTEGSEIIVADDHSAQVPGQERKIKENKFKKTPPEIQVLFATPTMELGIDIGTLSSVYMRNMPPNPSNYAQRAGRAGRSGQGSIIQTFCGSGPGRGAHDQYFYNHPTEIVAGKIAVPRFNLDNESLFLSHINALILQTIDIKFPHAAKDLIDFADLNLDMFTSRVDEFTNAVSKNHTSILANIENAFKEEMEEATTIERQAIQKQVDNFTFNLNEALELLREDYKESKSEINYLTKRIQEEGQAHNFYLTSRREALEKRNEDLREGNGVFYMYRYLSQVGFLPNYAFPTKIKSVKFQYKKEEKELVRDQVIALREFSPYNTLYYSGQKFVVERVSKESDINTRYSLIICDHCEHIEEIIDGKQRPTNCKSCGNVYSHPNYVQAIQFPRMHAQRRMRITAEEEERAKGGYKTISSYNKSKNAISKKLTAQNQTLAKLTFERTAKFRHINLGAQRDYKEGNIGFNLDVINREWVSKNQGKLERHIEDRKIDAGEVARGLSLITDSMNDVITLETAKAIRDDAEAFGVTLLNVLLQSICNVLNLDESEIRGFYQPIRNQNGRLVIFETSEGGTGTLSSIVKSESLIRKVALKALDILHFNADGTDKPDACAHACYNCICNFYNQRYHQDFDRNLVKDFLLDLSKFQAFENDQDDAILYEEYLGSDKTTSLEEEVLTRLYNRGFPMPNELHKIISYDKEPIAEADLFYEPRLCVFIDGPDHDKEHVKRNDEVKRRKLKMLNFKYVVIHHSKINEGISSLISELGISVEELNKKEYSGHIYLDTNNKEIAEQVYASYKRLIESFGFEFTNDGEIINGSWIQQKISYAFSWLGNFISPDEVARKTKYAIELAKIQKVQSEVNRNNFEGAAAFITSIQHLDNAMTLMGSLAIVKLHGTELQIFELTTEQMIFLENNPQLRNNPVLFMEEYNRMNKLN</sequence>
<evidence type="ECO:0000259" key="4">
    <source>
        <dbReference type="PROSITE" id="PS51192"/>
    </source>
</evidence>
<dbReference type="HOGENOM" id="CLU_001338_1_1_10"/>
<gene>
    <name evidence="6" type="ORF">FH5T_19225</name>
    <name evidence="7" type="ORF">SAMN05444285_11617</name>
</gene>
<dbReference type="InterPro" id="IPR001650">
    <property type="entry name" value="Helicase_C-like"/>
</dbReference>
<dbReference type="Gene3D" id="3.40.50.300">
    <property type="entry name" value="P-loop containing nucleotide triphosphate hydrolases"/>
    <property type="match status" value="2"/>
</dbReference>
<evidence type="ECO:0000313" key="6">
    <source>
        <dbReference type="EMBL" id="AHW62297.1"/>
    </source>
</evidence>
<evidence type="ECO:0000256" key="2">
    <source>
        <dbReference type="ARBA" id="ARBA00022840"/>
    </source>
</evidence>
<dbReference type="InterPro" id="IPR011545">
    <property type="entry name" value="DEAD/DEAH_box_helicase_dom"/>
</dbReference>
<evidence type="ECO:0000259" key="5">
    <source>
        <dbReference type="PROSITE" id="PS51194"/>
    </source>
</evidence>
<dbReference type="Pfam" id="PF09369">
    <property type="entry name" value="MZB"/>
    <property type="match status" value="1"/>
</dbReference>
<dbReference type="PANTHER" id="PTHR47957:SF3">
    <property type="entry name" value="ATP-DEPENDENT HELICASE HRQ1"/>
    <property type="match status" value="1"/>
</dbReference>
<evidence type="ECO:0000313" key="9">
    <source>
        <dbReference type="Proteomes" id="UP000181981"/>
    </source>
</evidence>
<dbReference type="RefSeq" id="WP_038562074.1">
    <property type="nucleotide sequence ID" value="NZ_FOHT01000016.1"/>
</dbReference>
<accession>X5DNT8</accession>
<dbReference type="Proteomes" id="UP000023772">
    <property type="component" value="Chromosome"/>
</dbReference>
<dbReference type="EMBL" id="FOHT01000016">
    <property type="protein sequence ID" value="SET55020.1"/>
    <property type="molecule type" value="Genomic_DNA"/>
</dbReference>
<dbReference type="Pfam" id="PF00270">
    <property type="entry name" value="DEAD"/>
    <property type="match status" value="1"/>
</dbReference>
<evidence type="ECO:0000256" key="3">
    <source>
        <dbReference type="SAM" id="Coils"/>
    </source>
</evidence>
<dbReference type="GO" id="GO:0005524">
    <property type="term" value="F:ATP binding"/>
    <property type="evidence" value="ECO:0007669"/>
    <property type="project" value="UniProtKB-KW"/>
</dbReference>
<dbReference type="PANTHER" id="PTHR47957">
    <property type="entry name" value="ATP-DEPENDENT HELICASE HRQ1"/>
    <property type="match status" value="1"/>
</dbReference>
<proteinExistence type="predicted"/>
<organism evidence="7 9">
    <name type="scientific">Draconibacterium orientale</name>
    <dbReference type="NCBI Taxonomy" id="1168034"/>
    <lineage>
        <taxon>Bacteria</taxon>
        <taxon>Pseudomonadati</taxon>
        <taxon>Bacteroidota</taxon>
        <taxon>Bacteroidia</taxon>
        <taxon>Marinilabiliales</taxon>
        <taxon>Prolixibacteraceae</taxon>
        <taxon>Draconibacterium</taxon>
    </lineage>
</organism>
<dbReference type="EMBL" id="CP007451">
    <property type="protein sequence ID" value="AHW62297.1"/>
    <property type="molecule type" value="Genomic_DNA"/>
</dbReference>
<dbReference type="InterPro" id="IPR018973">
    <property type="entry name" value="MZB"/>
</dbReference>
<dbReference type="SUPFAM" id="SSF52540">
    <property type="entry name" value="P-loop containing nucleoside triphosphate hydrolases"/>
    <property type="match status" value="2"/>
</dbReference>
<dbReference type="GO" id="GO:0043138">
    <property type="term" value="F:3'-5' DNA helicase activity"/>
    <property type="evidence" value="ECO:0007669"/>
    <property type="project" value="TreeGrafter"/>
</dbReference>
<protein>
    <recommendedName>
        <fullName evidence="10">DEAD/DEAH box helicase</fullName>
    </recommendedName>
</protein>
<dbReference type="GO" id="GO:0036297">
    <property type="term" value="P:interstrand cross-link repair"/>
    <property type="evidence" value="ECO:0007669"/>
    <property type="project" value="TreeGrafter"/>
</dbReference>
<name>X5DNT8_9BACT</name>
<keyword evidence="3" id="KW-0175">Coiled coil</keyword>
<feature type="coiled-coil region" evidence="3">
    <location>
        <begin position="1147"/>
        <end position="1204"/>
    </location>
</feature>
<reference evidence="6 8" key="1">
    <citation type="submission" date="2014-03" db="EMBL/GenBank/DDBJ databases">
        <title>Complete genome sequence of a deeply braunched marine Bacteroidia bacterium Draconibacterium orientale type strain FH5T.</title>
        <authorList>
            <person name="Li X."/>
            <person name="Wang X."/>
            <person name="Xie Z."/>
            <person name="Du Z."/>
            <person name="Chen G."/>
        </authorList>
    </citation>
    <scope>NUCLEOTIDE SEQUENCE [LARGE SCALE GENOMIC DNA]</scope>
    <source>
        <strain evidence="6 8">FH5</strain>
    </source>
</reference>
<dbReference type="Proteomes" id="UP000181981">
    <property type="component" value="Unassembled WGS sequence"/>
</dbReference>
<reference evidence="7 9" key="2">
    <citation type="submission" date="2016-10" db="EMBL/GenBank/DDBJ databases">
        <authorList>
            <person name="de Groot N.N."/>
        </authorList>
    </citation>
    <scope>NUCLEOTIDE SEQUENCE [LARGE SCALE GENOMIC DNA]</scope>
    <source>
        <strain evidence="7 9">DSM 25947</strain>
    </source>
</reference>
<dbReference type="Pfam" id="PF00271">
    <property type="entry name" value="Helicase_C"/>
    <property type="match status" value="1"/>
</dbReference>
<evidence type="ECO:0008006" key="10">
    <source>
        <dbReference type="Google" id="ProtNLM"/>
    </source>
</evidence>
<evidence type="ECO:0000313" key="7">
    <source>
        <dbReference type="EMBL" id="SET55020.1"/>
    </source>
</evidence>
<feature type="domain" description="Helicase C-terminal" evidence="5">
    <location>
        <begin position="902"/>
        <end position="1094"/>
    </location>
</feature>
<dbReference type="SMART" id="SM00490">
    <property type="entry name" value="HELICc"/>
    <property type="match status" value="1"/>
</dbReference>
<dbReference type="eggNOG" id="COG1205">
    <property type="taxonomic scope" value="Bacteria"/>
</dbReference>
<dbReference type="STRING" id="1168034.FH5T_19225"/>
<feature type="domain" description="Helicase ATP-binding" evidence="4">
    <location>
        <begin position="102"/>
        <end position="312"/>
    </location>
</feature>
<dbReference type="GO" id="GO:0003676">
    <property type="term" value="F:nucleic acid binding"/>
    <property type="evidence" value="ECO:0007669"/>
    <property type="project" value="InterPro"/>
</dbReference>
<dbReference type="eggNOG" id="COG1201">
    <property type="taxonomic scope" value="Bacteria"/>
</dbReference>
<keyword evidence="8" id="KW-1185">Reference proteome</keyword>
<evidence type="ECO:0000313" key="8">
    <source>
        <dbReference type="Proteomes" id="UP000023772"/>
    </source>
</evidence>
<keyword evidence="1" id="KW-0547">Nucleotide-binding</keyword>
<dbReference type="InterPro" id="IPR014001">
    <property type="entry name" value="Helicase_ATP-bd"/>
</dbReference>
<dbReference type="SMART" id="SM00487">
    <property type="entry name" value="DEXDc"/>
    <property type="match status" value="1"/>
</dbReference>
<evidence type="ECO:0000256" key="1">
    <source>
        <dbReference type="ARBA" id="ARBA00022741"/>
    </source>
</evidence>
<dbReference type="PROSITE" id="PS51192">
    <property type="entry name" value="HELICASE_ATP_BIND_1"/>
    <property type="match status" value="1"/>
</dbReference>
<dbReference type="KEGG" id="dori:FH5T_19225"/>